<dbReference type="KEGG" id="vg:41332378"/>
<name>B5SXF2_9VIRU</name>
<dbReference type="SUPFAM" id="SSF54403">
    <property type="entry name" value="Cystatin/monellin"/>
    <property type="match status" value="1"/>
</dbReference>
<protein>
    <submittedName>
        <fullName evidence="4">Cystatin</fullName>
    </submittedName>
</protein>
<dbReference type="InterPro" id="IPR018073">
    <property type="entry name" value="Prot_inh_cystat_CS"/>
</dbReference>
<feature type="non-terminal residue" evidence="4">
    <location>
        <position position="1"/>
    </location>
</feature>
<keyword evidence="2" id="KW-0646">Protease inhibitor</keyword>
<dbReference type="PANTHER" id="PTHR46186:SF2">
    <property type="entry name" value="CYSTATIN"/>
    <property type="match status" value="1"/>
</dbReference>
<dbReference type="SMART" id="SM00043">
    <property type="entry name" value="CY"/>
    <property type="match status" value="1"/>
</dbReference>
<proteinExistence type="inferred from homology"/>
<dbReference type="MEROPS" id="I25.046"/>
<evidence type="ECO:0000256" key="2">
    <source>
        <dbReference type="ARBA" id="ARBA00022690"/>
    </source>
</evidence>
<dbReference type="RefSeq" id="YP_009665801.1">
    <property type="nucleotide sequence ID" value="NC_043306.1"/>
</dbReference>
<dbReference type="CDD" id="cd00042">
    <property type="entry name" value="CY"/>
    <property type="match status" value="1"/>
</dbReference>
<comment type="similarity">
    <text evidence="1">Belongs to the cystatin family.</text>
</comment>
<dbReference type="GO" id="GO:0031982">
    <property type="term" value="C:vesicle"/>
    <property type="evidence" value="ECO:0007669"/>
    <property type="project" value="TreeGrafter"/>
</dbReference>
<evidence type="ECO:0000313" key="4">
    <source>
        <dbReference type="EMBL" id="ACD50819.1"/>
    </source>
</evidence>
<accession>B5SXF2</accession>
<dbReference type="InterPro" id="IPR046350">
    <property type="entry name" value="Cystatin_sf"/>
</dbReference>
<reference evidence="4" key="1">
    <citation type="journal article" date="2008" name="BMC Biol.">
        <title>Viral cystatin evolution and three-dimensional structure modelling: a case of directional selection acting on a viral protein involved in a host-parasitoid interaction.</title>
        <authorList>
            <person name="Serbielle C."/>
            <person name="Chowdhury S."/>
            <person name="Pichon S."/>
            <person name="Dupas S."/>
            <person name="Lesobre J."/>
            <person name="Purisima E.O."/>
            <person name="Drezen J.M."/>
            <person name="Huguet E."/>
        </authorList>
    </citation>
    <scope>NUCLEOTIDE SEQUENCE</scope>
</reference>
<dbReference type="Pfam" id="PF00031">
    <property type="entry name" value="Cystatin"/>
    <property type="match status" value="1"/>
</dbReference>
<organism evidence="4">
    <name type="scientific">Bracoviriform melanoscelae</name>
    <dbReference type="NCBI Taxonomy" id="523799"/>
    <lineage>
        <taxon>Viruses</taxon>
        <taxon>Viruses incertae sedis</taxon>
        <taxon>Polydnaviriformidae</taxon>
        <taxon>Bracoviriform</taxon>
    </lineage>
</organism>
<feature type="non-terminal residue" evidence="4">
    <location>
        <position position="93"/>
    </location>
</feature>
<dbReference type="GO" id="GO:0005615">
    <property type="term" value="C:extracellular space"/>
    <property type="evidence" value="ECO:0007669"/>
    <property type="project" value="TreeGrafter"/>
</dbReference>
<dbReference type="GeneID" id="41332378"/>
<dbReference type="PANTHER" id="PTHR46186">
    <property type="entry name" value="CYSTATIN"/>
    <property type="match status" value="1"/>
</dbReference>
<dbReference type="GO" id="GO:0004869">
    <property type="term" value="F:cysteine-type endopeptidase inhibitor activity"/>
    <property type="evidence" value="ECO:0007669"/>
    <property type="project" value="InterPro"/>
</dbReference>
<evidence type="ECO:0000256" key="1">
    <source>
        <dbReference type="ARBA" id="ARBA00009403"/>
    </source>
</evidence>
<dbReference type="PROSITE" id="PS00287">
    <property type="entry name" value="CYSTATIN"/>
    <property type="match status" value="1"/>
</dbReference>
<dbReference type="EMBL" id="EU493307">
    <property type="protein sequence ID" value="ACD50819.1"/>
    <property type="molecule type" value="Genomic_DNA"/>
</dbReference>
<evidence type="ECO:0000259" key="3">
    <source>
        <dbReference type="SMART" id="SM00043"/>
    </source>
</evidence>
<sequence length="93" mass="10441">VFILFLAMALQMAEARHSFVGGRQSISVENSGVKEAAETIMRKINREHSGERALILMEIEEAKSQVVAGIKYFLRLKVGESHCLKNEFSQTCK</sequence>
<dbReference type="InterPro" id="IPR000010">
    <property type="entry name" value="Cystatin_dom"/>
</dbReference>
<feature type="domain" description="Cystatin" evidence="3">
    <location>
        <begin position="18"/>
        <end position="93"/>
    </location>
</feature>
<dbReference type="Gene3D" id="3.10.450.10">
    <property type="match status" value="1"/>
</dbReference>